<feature type="compositionally biased region" description="Polar residues" evidence="1">
    <location>
        <begin position="252"/>
        <end position="262"/>
    </location>
</feature>
<proteinExistence type="predicted"/>
<accession>A0ABQ7BZP7</accession>
<organism evidence="2 3">
    <name type="scientific">Brassica cretica</name>
    <name type="common">Mustard</name>
    <dbReference type="NCBI Taxonomy" id="69181"/>
    <lineage>
        <taxon>Eukaryota</taxon>
        <taxon>Viridiplantae</taxon>
        <taxon>Streptophyta</taxon>
        <taxon>Embryophyta</taxon>
        <taxon>Tracheophyta</taxon>
        <taxon>Spermatophyta</taxon>
        <taxon>Magnoliopsida</taxon>
        <taxon>eudicotyledons</taxon>
        <taxon>Gunneridae</taxon>
        <taxon>Pentapetalae</taxon>
        <taxon>rosids</taxon>
        <taxon>malvids</taxon>
        <taxon>Brassicales</taxon>
        <taxon>Brassicaceae</taxon>
        <taxon>Brassiceae</taxon>
        <taxon>Brassica</taxon>
    </lineage>
</organism>
<protein>
    <submittedName>
        <fullName evidence="2">Uncharacterized protein</fullName>
    </submittedName>
</protein>
<feature type="region of interest" description="Disordered" evidence="1">
    <location>
        <begin position="252"/>
        <end position="289"/>
    </location>
</feature>
<gene>
    <name evidence="2" type="ORF">DY000_02002249</name>
</gene>
<dbReference type="EMBL" id="QGKV02000832">
    <property type="protein sequence ID" value="KAF3544961.1"/>
    <property type="molecule type" value="Genomic_DNA"/>
</dbReference>
<keyword evidence="3" id="KW-1185">Reference proteome</keyword>
<name>A0ABQ7BZP7_BRACR</name>
<dbReference type="Proteomes" id="UP000266723">
    <property type="component" value="Unassembled WGS sequence"/>
</dbReference>
<evidence type="ECO:0000313" key="3">
    <source>
        <dbReference type="Proteomes" id="UP000266723"/>
    </source>
</evidence>
<feature type="compositionally biased region" description="Basic and acidic residues" evidence="1">
    <location>
        <begin position="276"/>
        <end position="289"/>
    </location>
</feature>
<evidence type="ECO:0000313" key="2">
    <source>
        <dbReference type="EMBL" id="KAF3544961.1"/>
    </source>
</evidence>
<reference evidence="2 3" key="1">
    <citation type="journal article" date="2020" name="BMC Genomics">
        <title>Intraspecific diversification of the crop wild relative Brassica cretica Lam. using demographic model selection.</title>
        <authorList>
            <person name="Kioukis A."/>
            <person name="Michalopoulou V.A."/>
            <person name="Briers L."/>
            <person name="Pirintsos S."/>
            <person name="Studholme D.J."/>
            <person name="Pavlidis P."/>
            <person name="Sarris P.F."/>
        </authorList>
    </citation>
    <scope>NUCLEOTIDE SEQUENCE [LARGE SCALE GENOMIC DNA]</scope>
    <source>
        <strain evidence="3">cv. PFS-1207/04</strain>
    </source>
</reference>
<evidence type="ECO:0000256" key="1">
    <source>
        <dbReference type="SAM" id="MobiDB-lite"/>
    </source>
</evidence>
<comment type="caution">
    <text evidence="2">The sequence shown here is derived from an EMBL/GenBank/DDBJ whole genome shotgun (WGS) entry which is preliminary data.</text>
</comment>
<sequence length="289" mass="32188">MSRHVFITPRSESWIGHGEADRYKSTSLRPSPFHQITSLYREIVVTSPHYCVVNMCFSYHQTALFMAWRFDGDSLPLCGFHRRNGESSIGGARRRRKTATFLSVALLDLGKRRETAVTSLSIGGSLTRYMPDTVAAEPNQKRHDSAGLIKRLSERDCVSVGVLIKTHHTCSSHKGPTSLHRDKCPVGQLGCDQCLVLQFIKKLPLSSVFSLPHFSSCLLLCLSSEMDSYPFSSHSKFVELLSQQTVSFGNNEDSVDLSSSQPLPGEIVPLSETDNESSRVRAVERGHEM</sequence>